<dbReference type="Pfam" id="PF13359">
    <property type="entry name" value="DDE_Tnp_4"/>
    <property type="match status" value="1"/>
</dbReference>
<dbReference type="InterPro" id="IPR027806">
    <property type="entry name" value="HARBI1_dom"/>
</dbReference>
<protein>
    <recommendedName>
        <fullName evidence="3">DDE Tnp4 domain-containing protein</fullName>
    </recommendedName>
</protein>
<evidence type="ECO:0000313" key="4">
    <source>
        <dbReference type="EMBL" id="KAL3885394.1"/>
    </source>
</evidence>
<dbReference type="GO" id="GO:0046872">
    <property type="term" value="F:metal ion binding"/>
    <property type="evidence" value="ECO:0007669"/>
    <property type="project" value="UniProtKB-KW"/>
</dbReference>
<gene>
    <name evidence="4" type="ORF">ACJMK2_025457</name>
</gene>
<comment type="caution">
    <text evidence="4">The sequence shown here is derived from an EMBL/GenBank/DDBJ whole genome shotgun (WGS) entry which is preliminary data.</text>
</comment>
<evidence type="ECO:0000313" key="5">
    <source>
        <dbReference type="Proteomes" id="UP001634394"/>
    </source>
</evidence>
<accession>A0ABD3XGN6</accession>
<keyword evidence="2" id="KW-0479">Metal-binding</keyword>
<evidence type="ECO:0000256" key="1">
    <source>
        <dbReference type="ARBA" id="ARBA00001968"/>
    </source>
</evidence>
<feature type="domain" description="DDE Tnp4" evidence="3">
    <location>
        <begin position="6"/>
        <end position="82"/>
    </location>
</feature>
<sequence>MCNTIHIIANGAYPLRRLTPYTNNDDVTPDQRNVNHLLPANIDVIERAFGLLLGRFRRLKNLKTVLVKTAVIIIIKCCVLHNACPVHHEEIDNFIQVNENLADNQGTIHVVDIEENDAKGVLKRHIIARNIALAQR</sequence>
<dbReference type="AlphaFoldDB" id="A0ABD3XGN6"/>
<keyword evidence="5" id="KW-1185">Reference proteome</keyword>
<dbReference type="EMBL" id="JBJQND010000002">
    <property type="protein sequence ID" value="KAL3885394.1"/>
    <property type="molecule type" value="Genomic_DNA"/>
</dbReference>
<proteinExistence type="predicted"/>
<name>A0ABD3XGN6_SINWO</name>
<reference evidence="4 5" key="1">
    <citation type="submission" date="2024-11" db="EMBL/GenBank/DDBJ databases">
        <title>Chromosome-level genome assembly of the freshwater bivalve Anodonta woodiana.</title>
        <authorList>
            <person name="Chen X."/>
        </authorList>
    </citation>
    <scope>NUCLEOTIDE SEQUENCE [LARGE SCALE GENOMIC DNA]</scope>
    <source>
        <strain evidence="4">MN2024</strain>
        <tissue evidence="4">Gills</tissue>
    </source>
</reference>
<comment type="cofactor">
    <cofactor evidence="1">
        <name>a divalent metal cation</name>
        <dbReference type="ChEBI" id="CHEBI:60240"/>
    </cofactor>
</comment>
<evidence type="ECO:0000256" key="2">
    <source>
        <dbReference type="ARBA" id="ARBA00022723"/>
    </source>
</evidence>
<dbReference type="Proteomes" id="UP001634394">
    <property type="component" value="Unassembled WGS sequence"/>
</dbReference>
<evidence type="ECO:0000259" key="3">
    <source>
        <dbReference type="Pfam" id="PF13359"/>
    </source>
</evidence>
<organism evidence="4 5">
    <name type="scientific">Sinanodonta woodiana</name>
    <name type="common">Chinese pond mussel</name>
    <name type="synonym">Anodonta woodiana</name>
    <dbReference type="NCBI Taxonomy" id="1069815"/>
    <lineage>
        <taxon>Eukaryota</taxon>
        <taxon>Metazoa</taxon>
        <taxon>Spiralia</taxon>
        <taxon>Lophotrochozoa</taxon>
        <taxon>Mollusca</taxon>
        <taxon>Bivalvia</taxon>
        <taxon>Autobranchia</taxon>
        <taxon>Heteroconchia</taxon>
        <taxon>Palaeoheterodonta</taxon>
        <taxon>Unionida</taxon>
        <taxon>Unionoidea</taxon>
        <taxon>Unionidae</taxon>
        <taxon>Unioninae</taxon>
        <taxon>Sinanodonta</taxon>
    </lineage>
</organism>